<dbReference type="FunFam" id="2.60.40.60:FF:000140">
    <property type="entry name" value="Dachsous cadherin-related 1"/>
    <property type="match status" value="1"/>
</dbReference>
<dbReference type="GO" id="GO:0007156">
    <property type="term" value="P:homophilic cell adhesion via plasma membrane adhesion molecules"/>
    <property type="evidence" value="ECO:0007669"/>
    <property type="project" value="InterPro"/>
</dbReference>
<dbReference type="GO" id="GO:0030855">
    <property type="term" value="P:epithelial cell differentiation"/>
    <property type="evidence" value="ECO:0007669"/>
    <property type="project" value="UniProtKB-ARBA"/>
</dbReference>
<keyword evidence="8" id="KW-0130">Cell adhesion</keyword>
<dbReference type="SMART" id="SM00112">
    <property type="entry name" value="CA"/>
    <property type="match status" value="27"/>
</dbReference>
<feature type="domain" description="Cadherin" evidence="17">
    <location>
        <begin position="1945"/>
        <end position="2051"/>
    </location>
</feature>
<evidence type="ECO:0000256" key="8">
    <source>
        <dbReference type="ARBA" id="ARBA00022889"/>
    </source>
</evidence>
<keyword evidence="11" id="KW-1015">Disulfide bond</keyword>
<feature type="domain" description="Cadherin" evidence="17">
    <location>
        <begin position="559"/>
        <end position="662"/>
    </location>
</feature>
<dbReference type="CDD" id="cd11304">
    <property type="entry name" value="Cadherin_repeat"/>
    <property type="match status" value="27"/>
</dbReference>
<evidence type="ECO:0000256" key="2">
    <source>
        <dbReference type="ARBA" id="ARBA00022475"/>
    </source>
</evidence>
<feature type="compositionally biased region" description="Low complexity" evidence="14">
    <location>
        <begin position="3298"/>
        <end position="3317"/>
    </location>
</feature>
<feature type="chain" id="PRO_5026838551" evidence="16">
    <location>
        <begin position="25"/>
        <end position="3355"/>
    </location>
</feature>
<feature type="domain" description="Cadherin" evidence="17">
    <location>
        <begin position="2566"/>
        <end position="2673"/>
    </location>
</feature>
<keyword evidence="4 15" id="KW-0812">Transmembrane</keyword>
<dbReference type="FunFam" id="2.60.40.60:FF:000106">
    <property type="entry name" value="FAT atypical cadherin 4"/>
    <property type="match status" value="1"/>
</dbReference>
<feature type="domain" description="Cadherin" evidence="17">
    <location>
        <begin position="2158"/>
        <end position="2263"/>
    </location>
</feature>
<sequence>MPSFNIMAVALYLANLLLLATAGAEHVRDLEVSEGVPIGTKIGFIGDGASPDSGPPYLIVPVGPAVDTDLSIDSTTGEIRTKVSLDRETRASYSLVAIPMSGDNVKVIIKVLDENDNAPTFPSPLVNIEFPENTPRDVKRTLPPARDSDLDIYNTQRYNIISGNINNTFRLSSHRERDGVLYLDLQINGFLDRETCEYYSLVIEALDGGTPPLRGEMTVNITIQDVNDNPPIFNQSRYFASIQENSTIGTSVLQVIATDADSGDNSQIGYSINRRQSDKDMLFRIDSKTGVIAVNKPLDFETKELHELVIVAKDQGLQPLEATTFVSIKVIDVNDNQPTINVIFLSDDATPKISESAQPGEFVARISVHDPDSKTDYSNINVTLSGGDGHFGLTTRDNIIYLVIVSLPLDREIKPNYTLNVIATDTGMPPLHASRTINLQVTDVNDNAPEFEQDIYEANVMEVSDPGSSVIQVFATDKDEGNNSVITYSLSEPANSNINWFQIDSRSGLITTRAHVDCETEPLPRLTVVATDNGFPPLSSTATVLVTIHDVNDNEPIFDQSFYNVSVAENETQGRCILKVSATDPDCGVNAVVNYTLGGGFEKLREFKVRSDTGHICINSGLDYETRNVYEFPVIATDRGGLSTTAMVKIQVTDVNDNRPIFYPPEYNVSLRDGGASSSATTPVVVVSATDADSGKFGTVTYRIAAGNENGLFRIDRNTGEIFVNRPHQLSTRNQPYHRLNISASDGGNLKSLKDAEVFISVIDSKQRPPIFDPSRYKFSVMENVKKHHVVGKVKAAVIDNGKSTVRFSIYSGDPDGLFSIDPATGTITVSGILDHEKRSAVLLNIQATSGNPPVYGHTQVNIDIDDVNDNTPEFESPTVHISVPENAEIGVPLYAAHATDKDSGSNGIVRYKLAKSGSDLFKIDAKLGHLTLTRHLDYESVQRHTLVITATDMGVPPLSANLTVLVEVQDMNDNPPVFEKNQYSLSVLESLPINSEITQFTAVDADTGNNARITYRLVASNDSQESHEQVFGIFPNSGWLYLKGNLDRESRENYNLIVAAKDNGLPPLTATSQVTVEVLDVNDNDPIFKQEMYSFKIEENLSRGTFVGRIHATDADAAINAAIKYSLIPGNSSFQINAISGEITTRDILDREFKEHYDLVAEAKDQGQPSRSSRVSIKISVLDINDNAPEIVDPQEDVVSVREEQSPGTEVVRIRAIDGDSGYNSSITYSFLKDSEGLETFSIHPISGVIRTKVVLDHEEKTIYRIGIVATDGGTPPKQTIRMLRIEVLDLNDNRPTFTSSSLIFRIKENSKIGQVVGSVATTSSQEEDNFIPDSTGNHITYTITTMSFDSSNVFDIERNTGKIVVAQEIDRELQSEYKLEVRALDTRTMNNPQSSAITVKIEILDTNDNPPKWPKDPITVMISENTEVGTSIYNFTASDVDSGENGEIRYSVVSQFPNASSFVIDSLTGTLILTAPLDYETIKEHILIVGATDQPINKSESLSSYVTVQMIVTDFNDNTPRFILPQTSNALLSESTTFGMKITNILAVDDDSGDNGRVTYILSNNNDASMFSLGYDTGVLTLAKPLILDRKYYMLNITATDHGKPTRQANMKLKLIVQDVLENPQRFLESDYEVNITENAGIGTLVTQINARVISDQSGNISFTIPPGIFDDTFEILTPSGKIYTKKLLDRELINSYILPIYVNDYSSSDAPVFDMTKLHIKVLDINDHAPKFQAGSCQSLAIPENSDTSIFHTVVANDIDSGLNGQISYSITSGNIRNKFSINSNTGELTAKPLDRESNAKYQLTITAQDHGVPSMQGYCNLTVFVEDQNDNDPKFDLSKYNSTIFEDTPIDTSIMKVQASDADTGLNAKIIYFLANESQWLFRIDNKTGVITTAGLFDRERKSEYNFMVVATDSGKYNARSTKVPVTVYIMDVNDNKPVFSSYPFQERVTAYIQPGQKILKVNATDIDEGINSEIVYSLVNDGSYGKFRIDPNSGGVTATQSLASSNGKVIYLNVMATDKGNPPKSSIGLIEIIVGDLPQGSINLRFQNTTYEVTLPENIEEFREVTQVSAVRTDGRRQKIVYSFGTGNEENIFSIDSETGMIQVKNSKFLDYELQHDIRLVVEAKTDGNPNLHGYCDVIIKLTDQNDNAPKFTQQQYTASVWEGDKKGTFVLQAVASDADQGQNSRILYHIVDGNHDNAFKIEPAFSGIIRTNTVLDREIRDNYRITIIATDEGIPQMTGTARIQINIVDVNDNQPTFPPHTTINVSEDTEVGSLLTAITANDVDTYPELTYNLTNGDKGYLEFFSIDRFSGKIFLKKKLDFESWPEYKLTIVASDTIHIAQTILTIVVIDVNDNAPQFQQCAYEINLPDVQSSSLIDLITMNATDADSGMNSKVTYSIVNPSTGFTIGSSDGIIKVNVSNISANMQDFYLTIKAEDSGKPSLHSLASVHIRSSKRISINYGYKKEYAIAVSENSKTGHALIYLAKPNSQSQASNFKIIEGNVDKVFEIANPSGALTLVKPLDRELQDEYDLNISIDNAGSLVTHIIITVKDFNDNSPVFADPDYEITISESLSIGSSIEKITATDADQEGTVNSEISYDITSGNIDGCFHIHSQTGVVVVNKTLDYDKGNIQYSLVIRACDNGAIPLCSLCTLSIFLQDENDNAPIFPFTEYMESVGENEAIGTAVFTAHATDLDKGLFGKVNYTFVDSRNYGGQENSWKLFHIDPDTGLVTTGVVFDYEQRNRYNFAIKATDAGGKSTVVKVYIEIEGKDEFYPQFTERTYRFSLAPSVGLPTGYIVGHVVATDKDKGPDGRVVYQLTTQHSYFKINRTTGAVLLKKKFDDSEAVISGREISLVVTASSGKQGSLTNMTVIEIILDPLADAGTNLANKQGANGHGGISDWALGLLISITLLLIIFGAAFIFIHMKNKRNRKINKPNLSTETVSSSNNYVDPSAFDTIPIRGGGSQMPAGQNQFAPPKYDEIPPYGGGHPASSNSGAATTSELSGSEQSGSSGRGSAEDGEDGEDEEIRMINEGPLQRNNDGDSLSTVSVRNTQEYLARLGIVDNSGAHPQAVSRLCTDPRSNKEPLSHHHQTVPLDSLHIFDEETANDNDITNLIYAKLNDVAGSDRASSADEGGAVSASALGPSMDHVMAIGGYGEVPAVSHQPSMNGSLSSIVHSEEELAGSYNWDYLLDWGPQYQPLAHVFSEIARLKDDTASVHSGASGNSSVRSKVSVAPVKNIPPPLITSVAPRSIAMPILNSRNGTGHHGSVGHNQMMMLPRSPINHDASGTGFSTSTAMSPSFSPSLSPLATKSPSISPLVAPGLSTHHVMSRQPAQNRNKSVVDTELRL</sequence>
<dbReference type="GO" id="GO:0048589">
    <property type="term" value="P:developmental growth"/>
    <property type="evidence" value="ECO:0007669"/>
    <property type="project" value="UniProtKB-ARBA"/>
</dbReference>
<evidence type="ECO:0000256" key="11">
    <source>
        <dbReference type="ARBA" id="ARBA00023157"/>
    </source>
</evidence>
<dbReference type="Gene3D" id="2.60.40.60">
    <property type="entry name" value="Cadherins"/>
    <property type="match status" value="27"/>
</dbReference>
<dbReference type="FunFam" id="2.60.40.60:FF:000226">
    <property type="entry name" value="Dachsous, isoform B"/>
    <property type="match status" value="2"/>
</dbReference>
<evidence type="ECO:0000256" key="16">
    <source>
        <dbReference type="SAM" id="SignalP"/>
    </source>
</evidence>
<feature type="domain" description="Cadherin" evidence="17">
    <location>
        <begin position="234"/>
        <end position="340"/>
    </location>
</feature>
<evidence type="ECO:0000256" key="9">
    <source>
        <dbReference type="ARBA" id="ARBA00022989"/>
    </source>
</evidence>
<evidence type="ECO:0000256" key="1">
    <source>
        <dbReference type="ARBA" id="ARBA00004251"/>
    </source>
</evidence>
<dbReference type="InterPro" id="IPR020894">
    <property type="entry name" value="Cadherin_CS"/>
</dbReference>
<dbReference type="Gene3D" id="4.10.900.10">
    <property type="entry name" value="TCF3-CBD (Catenin binding domain)"/>
    <property type="match status" value="1"/>
</dbReference>
<accession>A0A6J2XDY3</accession>
<keyword evidence="3" id="KW-0245">EGF-like domain</keyword>
<dbReference type="PRINTS" id="PR00205">
    <property type="entry name" value="CADHERIN"/>
</dbReference>
<evidence type="ECO:0000256" key="3">
    <source>
        <dbReference type="ARBA" id="ARBA00022536"/>
    </source>
</evidence>
<dbReference type="Pfam" id="PF00028">
    <property type="entry name" value="Cadherin"/>
    <property type="match status" value="26"/>
</dbReference>
<dbReference type="GO" id="GO:0007424">
    <property type="term" value="P:open tracheal system development"/>
    <property type="evidence" value="ECO:0007669"/>
    <property type="project" value="UniProtKB-ARBA"/>
</dbReference>
<dbReference type="PROSITE" id="PS50268">
    <property type="entry name" value="CADHERIN_2"/>
    <property type="match status" value="27"/>
</dbReference>
<feature type="domain" description="Cadherin" evidence="17">
    <location>
        <begin position="1630"/>
        <end position="1735"/>
    </location>
</feature>
<evidence type="ECO:0000256" key="7">
    <source>
        <dbReference type="ARBA" id="ARBA00022837"/>
    </source>
</evidence>
<dbReference type="FunFam" id="2.60.40.60:FF:000020">
    <property type="entry name" value="Dachsous cadherin-related 1b"/>
    <property type="match status" value="9"/>
</dbReference>
<evidence type="ECO:0000256" key="14">
    <source>
        <dbReference type="SAM" id="MobiDB-lite"/>
    </source>
</evidence>
<evidence type="ECO:0000256" key="4">
    <source>
        <dbReference type="ARBA" id="ARBA00022692"/>
    </source>
</evidence>
<keyword evidence="5 16" id="KW-0732">Signal</keyword>
<organism evidence="18 19">
    <name type="scientific">Sitophilus oryzae</name>
    <name type="common">Rice weevil</name>
    <name type="synonym">Curculio oryzae</name>
    <dbReference type="NCBI Taxonomy" id="7048"/>
    <lineage>
        <taxon>Eukaryota</taxon>
        <taxon>Metazoa</taxon>
        <taxon>Ecdysozoa</taxon>
        <taxon>Arthropoda</taxon>
        <taxon>Hexapoda</taxon>
        <taxon>Insecta</taxon>
        <taxon>Pterygota</taxon>
        <taxon>Neoptera</taxon>
        <taxon>Endopterygota</taxon>
        <taxon>Coleoptera</taxon>
        <taxon>Polyphaga</taxon>
        <taxon>Cucujiformia</taxon>
        <taxon>Curculionidae</taxon>
        <taxon>Dryophthorinae</taxon>
        <taxon>Sitophilus</taxon>
    </lineage>
</organism>
<dbReference type="GeneID" id="115877355"/>
<dbReference type="InterPro" id="IPR002126">
    <property type="entry name" value="Cadherin-like_dom"/>
</dbReference>
<dbReference type="InParanoid" id="A0A6J2XDY3"/>
<proteinExistence type="predicted"/>
<feature type="domain" description="Cadherin" evidence="17">
    <location>
        <begin position="773"/>
        <end position="875"/>
    </location>
</feature>
<dbReference type="GO" id="GO:0007163">
    <property type="term" value="P:establishment or maintenance of cell polarity"/>
    <property type="evidence" value="ECO:0007669"/>
    <property type="project" value="UniProtKB-ARBA"/>
</dbReference>
<feature type="transmembrane region" description="Helical" evidence="15">
    <location>
        <begin position="2907"/>
        <end position="2929"/>
    </location>
</feature>
<feature type="domain" description="Cadherin" evidence="17">
    <location>
        <begin position="1526"/>
        <end position="1629"/>
    </location>
</feature>
<dbReference type="OrthoDB" id="6252479at2759"/>
<evidence type="ECO:0000256" key="6">
    <source>
        <dbReference type="ARBA" id="ARBA00022737"/>
    </source>
</evidence>
<keyword evidence="18" id="KW-1185">Reference proteome</keyword>
<feature type="domain" description="Cadherin" evidence="17">
    <location>
        <begin position="24"/>
        <end position="121"/>
    </location>
</feature>
<keyword evidence="6" id="KW-0677">Repeat</keyword>
<dbReference type="GO" id="GO:0005509">
    <property type="term" value="F:calcium ion binding"/>
    <property type="evidence" value="ECO:0007669"/>
    <property type="project" value="UniProtKB-UniRule"/>
</dbReference>
<evidence type="ECO:0000256" key="15">
    <source>
        <dbReference type="SAM" id="Phobius"/>
    </source>
</evidence>
<gene>
    <name evidence="19" type="primary">LOC115877355</name>
</gene>
<feature type="domain" description="Cadherin" evidence="17">
    <location>
        <begin position="452"/>
        <end position="558"/>
    </location>
</feature>
<reference evidence="19" key="1">
    <citation type="submission" date="2025-08" db="UniProtKB">
        <authorList>
            <consortium name="RefSeq"/>
        </authorList>
    </citation>
    <scope>IDENTIFICATION</scope>
    <source>
        <tissue evidence="19">Gonads</tissue>
    </source>
</reference>
<feature type="domain" description="Cadherin" evidence="17">
    <location>
        <begin position="1416"/>
        <end position="1524"/>
    </location>
</feature>
<dbReference type="GO" id="GO:0008104">
    <property type="term" value="P:intracellular protein localization"/>
    <property type="evidence" value="ECO:0007669"/>
    <property type="project" value="UniProtKB-ARBA"/>
</dbReference>
<feature type="domain" description="Cadherin" evidence="17">
    <location>
        <begin position="1194"/>
        <end position="1299"/>
    </location>
</feature>
<feature type="domain" description="Cadherin" evidence="17">
    <location>
        <begin position="122"/>
        <end position="233"/>
    </location>
</feature>
<feature type="domain" description="Cadherin" evidence="17">
    <location>
        <begin position="2365"/>
        <end position="2457"/>
    </location>
</feature>
<comment type="subcellular location">
    <subcellularLocation>
        <location evidence="1">Cell membrane</location>
        <topology evidence="1">Single-pass type I membrane protein</topology>
    </subcellularLocation>
</comment>
<dbReference type="FunFam" id="2.60.40.60:FF:000081">
    <property type="entry name" value="protocadherin Fat 4"/>
    <property type="match status" value="1"/>
</dbReference>
<feature type="domain" description="Cadherin" evidence="17">
    <location>
        <begin position="2784"/>
        <end position="2892"/>
    </location>
</feature>
<feature type="compositionally biased region" description="Polar residues" evidence="14">
    <location>
        <begin position="2997"/>
        <end position="3006"/>
    </location>
</feature>
<dbReference type="InterPro" id="IPR015919">
    <property type="entry name" value="Cadherin-like_sf"/>
</dbReference>
<evidence type="ECO:0000313" key="19">
    <source>
        <dbReference type="RefSeq" id="XP_030749356.1"/>
    </source>
</evidence>
<evidence type="ECO:0000256" key="5">
    <source>
        <dbReference type="ARBA" id="ARBA00022729"/>
    </source>
</evidence>
<dbReference type="GO" id="GO:0001736">
    <property type="term" value="P:establishment of planar polarity"/>
    <property type="evidence" value="ECO:0007669"/>
    <property type="project" value="UniProtKB-ARBA"/>
</dbReference>
<feature type="region of interest" description="Disordered" evidence="14">
    <location>
        <begin position="3334"/>
        <end position="3355"/>
    </location>
</feature>
<keyword evidence="10 15" id="KW-0472">Membrane</keyword>
<feature type="domain" description="Cadherin" evidence="17">
    <location>
        <begin position="980"/>
        <end position="1089"/>
    </location>
</feature>
<name>A0A6J2XDY3_SITOR</name>
<evidence type="ECO:0000313" key="18">
    <source>
        <dbReference type="Proteomes" id="UP000504635"/>
    </source>
</evidence>
<dbReference type="GO" id="GO:0005886">
    <property type="term" value="C:plasma membrane"/>
    <property type="evidence" value="ECO:0007669"/>
    <property type="project" value="UniProtKB-SubCell"/>
</dbReference>
<dbReference type="KEGG" id="soy:115877355"/>
<feature type="compositionally biased region" description="Low complexity" evidence="14">
    <location>
        <begin position="3007"/>
        <end position="3021"/>
    </location>
</feature>
<dbReference type="FunCoup" id="A0A6J2XDY3">
    <property type="interactions" value="118"/>
</dbReference>
<dbReference type="FunFam" id="2.60.40.60:FF:000032">
    <property type="entry name" value="FAT atypical cadherin 1"/>
    <property type="match status" value="1"/>
</dbReference>
<evidence type="ECO:0000256" key="12">
    <source>
        <dbReference type="ARBA" id="ARBA00023180"/>
    </source>
</evidence>
<feature type="domain" description="Cadherin" evidence="17">
    <location>
        <begin position="2052"/>
        <end position="2157"/>
    </location>
</feature>
<dbReference type="PANTHER" id="PTHR24026">
    <property type="entry name" value="FAT ATYPICAL CADHERIN-RELATED"/>
    <property type="match status" value="1"/>
</dbReference>
<dbReference type="FunFam" id="2.60.40.60:FF:000007">
    <property type="entry name" value="Protocadherin alpha 2"/>
    <property type="match status" value="1"/>
</dbReference>
<dbReference type="FunFam" id="2.60.40.60:FF:000353">
    <property type="entry name" value="Dachsous, isoform B"/>
    <property type="match status" value="1"/>
</dbReference>
<feature type="region of interest" description="Disordered" evidence="14">
    <location>
        <begin position="2944"/>
        <end position="3031"/>
    </location>
</feature>
<feature type="domain" description="Cadherin" evidence="17">
    <location>
        <begin position="2263"/>
        <end position="2364"/>
    </location>
</feature>
<feature type="domain" description="Cadherin" evidence="17">
    <location>
        <begin position="876"/>
        <end position="979"/>
    </location>
</feature>
<feature type="domain" description="Cadherin" evidence="17">
    <location>
        <begin position="2674"/>
        <end position="2783"/>
    </location>
</feature>
<evidence type="ECO:0000256" key="13">
    <source>
        <dbReference type="PROSITE-ProRule" id="PRU00043"/>
    </source>
</evidence>
<feature type="domain" description="Cadherin" evidence="17">
    <location>
        <begin position="2468"/>
        <end position="2565"/>
    </location>
</feature>
<feature type="signal peptide" evidence="16">
    <location>
        <begin position="1"/>
        <end position="24"/>
    </location>
</feature>
<dbReference type="PROSITE" id="PS00232">
    <property type="entry name" value="CADHERIN_1"/>
    <property type="match status" value="16"/>
</dbReference>
<dbReference type="CTD" id="109661"/>
<dbReference type="FunFam" id="2.60.40.60:FF:000015">
    <property type="entry name" value="FAT atypical cadherin 1"/>
    <property type="match status" value="1"/>
</dbReference>
<keyword evidence="12" id="KW-0325">Glycoprotein</keyword>
<feature type="region of interest" description="Disordered" evidence="14">
    <location>
        <begin position="3077"/>
        <end position="3098"/>
    </location>
</feature>
<feature type="domain" description="Cadherin" evidence="17">
    <location>
        <begin position="353"/>
        <end position="451"/>
    </location>
</feature>
<feature type="domain" description="Cadherin" evidence="17">
    <location>
        <begin position="1090"/>
        <end position="1192"/>
    </location>
</feature>
<feature type="domain" description="Cadherin" evidence="17">
    <location>
        <begin position="1300"/>
        <end position="1415"/>
    </location>
</feature>
<dbReference type="FunFam" id="2.60.40.60:FF:000116">
    <property type="entry name" value="Dachsous cadherin-related 2"/>
    <property type="match status" value="2"/>
</dbReference>
<keyword evidence="7 13" id="KW-0106">Calcium</keyword>
<feature type="region of interest" description="Disordered" evidence="14">
    <location>
        <begin position="3290"/>
        <end position="3320"/>
    </location>
</feature>
<protein>
    <submittedName>
        <fullName evidence="19">Protein dachsous isoform X1</fullName>
    </submittedName>
</protein>
<keyword evidence="9 15" id="KW-1133">Transmembrane helix</keyword>
<evidence type="ECO:0000256" key="10">
    <source>
        <dbReference type="ARBA" id="ARBA00023136"/>
    </source>
</evidence>
<feature type="domain" description="Cadherin" evidence="17">
    <location>
        <begin position="1840"/>
        <end position="1944"/>
    </location>
</feature>
<dbReference type="Proteomes" id="UP000504635">
    <property type="component" value="Unplaced"/>
</dbReference>
<feature type="domain" description="Cadherin" evidence="17">
    <location>
        <begin position="1737"/>
        <end position="1839"/>
    </location>
</feature>
<dbReference type="FunFam" id="2.60.40.60:FF:000102">
    <property type="entry name" value="Dachsous cadherin-related 1b"/>
    <property type="match status" value="1"/>
</dbReference>
<dbReference type="SUPFAM" id="SSF49313">
    <property type="entry name" value="Cadherin-like"/>
    <property type="match status" value="27"/>
</dbReference>
<feature type="compositionally biased region" description="Polar residues" evidence="14">
    <location>
        <begin position="2944"/>
        <end position="2956"/>
    </location>
</feature>
<dbReference type="PANTHER" id="PTHR24026:SF126">
    <property type="entry name" value="PROTOCADHERIN FAT 4"/>
    <property type="match status" value="1"/>
</dbReference>
<keyword evidence="2" id="KW-1003">Cell membrane</keyword>
<evidence type="ECO:0000259" key="17">
    <source>
        <dbReference type="PROSITE" id="PS50268"/>
    </source>
</evidence>
<dbReference type="RefSeq" id="XP_030749356.1">
    <property type="nucleotide sequence ID" value="XM_030893496.1"/>
</dbReference>
<feature type="domain" description="Cadherin" evidence="17">
    <location>
        <begin position="663"/>
        <end position="772"/>
    </location>
</feature>
<dbReference type="InterPro" id="IPR027397">
    <property type="entry name" value="Catenin-bd_sf"/>
</dbReference>
<dbReference type="GO" id="GO:0009887">
    <property type="term" value="P:animal organ morphogenesis"/>
    <property type="evidence" value="ECO:0007669"/>
    <property type="project" value="UniProtKB-ARBA"/>
</dbReference>